<accession>A0ABV1ADT9</accession>
<protein>
    <submittedName>
        <fullName evidence="1">Uncharacterized protein</fullName>
    </submittedName>
</protein>
<name>A0ABV1ADT9_9TELE</name>
<evidence type="ECO:0000313" key="2">
    <source>
        <dbReference type="Proteomes" id="UP001469553"/>
    </source>
</evidence>
<sequence>MVWELTAPEGTDPASLIPLAVQLPSPLAVTGQGSQTHITPVQIKLLNYLFVLLGVFLH</sequence>
<dbReference type="Proteomes" id="UP001469553">
    <property type="component" value="Unassembled WGS sequence"/>
</dbReference>
<reference evidence="1 2" key="1">
    <citation type="submission" date="2021-06" db="EMBL/GenBank/DDBJ databases">
        <authorList>
            <person name="Palmer J.M."/>
        </authorList>
    </citation>
    <scope>NUCLEOTIDE SEQUENCE [LARGE SCALE GENOMIC DNA]</scope>
    <source>
        <strain evidence="1 2">AS_MEX2019</strain>
        <tissue evidence="1">Muscle</tissue>
    </source>
</reference>
<organism evidence="1 2">
    <name type="scientific">Ameca splendens</name>
    <dbReference type="NCBI Taxonomy" id="208324"/>
    <lineage>
        <taxon>Eukaryota</taxon>
        <taxon>Metazoa</taxon>
        <taxon>Chordata</taxon>
        <taxon>Craniata</taxon>
        <taxon>Vertebrata</taxon>
        <taxon>Euteleostomi</taxon>
        <taxon>Actinopterygii</taxon>
        <taxon>Neopterygii</taxon>
        <taxon>Teleostei</taxon>
        <taxon>Neoteleostei</taxon>
        <taxon>Acanthomorphata</taxon>
        <taxon>Ovalentaria</taxon>
        <taxon>Atherinomorphae</taxon>
        <taxon>Cyprinodontiformes</taxon>
        <taxon>Goodeidae</taxon>
        <taxon>Ameca</taxon>
    </lineage>
</organism>
<feature type="non-terminal residue" evidence="1">
    <location>
        <position position="58"/>
    </location>
</feature>
<comment type="caution">
    <text evidence="1">The sequence shown here is derived from an EMBL/GenBank/DDBJ whole genome shotgun (WGS) entry which is preliminary data.</text>
</comment>
<gene>
    <name evidence="1" type="ORF">AMECASPLE_035803</name>
</gene>
<evidence type="ECO:0000313" key="1">
    <source>
        <dbReference type="EMBL" id="MEQ2316754.1"/>
    </source>
</evidence>
<proteinExistence type="predicted"/>
<keyword evidence="2" id="KW-1185">Reference proteome</keyword>
<dbReference type="EMBL" id="JAHRIP010090084">
    <property type="protein sequence ID" value="MEQ2316754.1"/>
    <property type="molecule type" value="Genomic_DNA"/>
</dbReference>